<dbReference type="AlphaFoldDB" id="A0A327ZB13"/>
<evidence type="ECO:0000313" key="1">
    <source>
        <dbReference type="EMBL" id="RAK36689.1"/>
    </source>
</evidence>
<keyword evidence="2" id="KW-1185">Reference proteome</keyword>
<proteinExistence type="predicted"/>
<gene>
    <name evidence="1" type="ORF">B0I29_108279</name>
</gene>
<dbReference type="Proteomes" id="UP000249341">
    <property type="component" value="Unassembled WGS sequence"/>
</dbReference>
<dbReference type="EMBL" id="QLMJ01000008">
    <property type="protein sequence ID" value="RAK36689.1"/>
    <property type="molecule type" value="Genomic_DNA"/>
</dbReference>
<sequence>MLVPRTPHQPDRPAWDCLACGEPWPCAPGKVELAEQGVVHRRSLRLYLESCVIDMIDDRADGHHTSGRDDAIYDRILGWLDASQSDPADRATRRAG</sequence>
<protein>
    <recommendedName>
        <fullName evidence="3">Flavin reductase</fullName>
    </recommendedName>
</protein>
<accession>A0A327ZB13</accession>
<organism evidence="1 2">
    <name type="scientific">Actinoplanes lutulentus</name>
    <dbReference type="NCBI Taxonomy" id="1287878"/>
    <lineage>
        <taxon>Bacteria</taxon>
        <taxon>Bacillati</taxon>
        <taxon>Actinomycetota</taxon>
        <taxon>Actinomycetes</taxon>
        <taxon>Micromonosporales</taxon>
        <taxon>Micromonosporaceae</taxon>
        <taxon>Actinoplanes</taxon>
    </lineage>
</organism>
<comment type="caution">
    <text evidence="1">The sequence shown here is derived from an EMBL/GenBank/DDBJ whole genome shotgun (WGS) entry which is preliminary data.</text>
</comment>
<evidence type="ECO:0000313" key="2">
    <source>
        <dbReference type="Proteomes" id="UP000249341"/>
    </source>
</evidence>
<dbReference type="RefSeq" id="WP_111650486.1">
    <property type="nucleotide sequence ID" value="NZ_JACHWI010000007.1"/>
</dbReference>
<evidence type="ECO:0008006" key="3">
    <source>
        <dbReference type="Google" id="ProtNLM"/>
    </source>
</evidence>
<name>A0A327ZB13_9ACTN</name>
<dbReference type="OrthoDB" id="3393036at2"/>
<reference evidence="1 2" key="1">
    <citation type="submission" date="2018-06" db="EMBL/GenBank/DDBJ databases">
        <title>Genomic Encyclopedia of Type Strains, Phase III (KMG-III): the genomes of soil and plant-associated and newly described type strains.</title>
        <authorList>
            <person name="Whitman W."/>
        </authorList>
    </citation>
    <scope>NUCLEOTIDE SEQUENCE [LARGE SCALE GENOMIC DNA]</scope>
    <source>
        <strain evidence="1 2">CGMCC 4.7090</strain>
    </source>
</reference>